<gene>
    <name evidence="2" type="ORF">NU887_01860</name>
</gene>
<keyword evidence="1" id="KW-1133">Transmembrane helix</keyword>
<keyword evidence="1" id="KW-0812">Transmembrane</keyword>
<comment type="caution">
    <text evidence="2">The sequence shown here is derived from an EMBL/GenBank/DDBJ whole genome shotgun (WGS) entry which is preliminary data.</text>
</comment>
<evidence type="ECO:0000313" key="3">
    <source>
        <dbReference type="Proteomes" id="UP001142175"/>
    </source>
</evidence>
<dbReference type="EMBL" id="JANSUY010000001">
    <property type="protein sequence ID" value="MCR9013758.1"/>
    <property type="molecule type" value="Genomic_DNA"/>
</dbReference>
<protein>
    <submittedName>
        <fullName evidence="2">Uncharacterized protein</fullName>
    </submittedName>
</protein>
<keyword evidence="1" id="KW-0472">Membrane</keyword>
<organism evidence="2 3">
    <name type="scientific">Aquiflexum gelatinilyticum</name>
    <dbReference type="NCBI Taxonomy" id="2961943"/>
    <lineage>
        <taxon>Bacteria</taxon>
        <taxon>Pseudomonadati</taxon>
        <taxon>Bacteroidota</taxon>
        <taxon>Cytophagia</taxon>
        <taxon>Cytophagales</taxon>
        <taxon>Cyclobacteriaceae</taxon>
        <taxon>Aquiflexum</taxon>
    </lineage>
</organism>
<reference evidence="2" key="1">
    <citation type="submission" date="2022-08" db="EMBL/GenBank/DDBJ databases">
        <authorList>
            <person name="Zhang D."/>
        </authorList>
    </citation>
    <scope>NUCLEOTIDE SEQUENCE</scope>
    <source>
        <strain evidence="2">XJ19-11</strain>
    </source>
</reference>
<evidence type="ECO:0000256" key="1">
    <source>
        <dbReference type="SAM" id="Phobius"/>
    </source>
</evidence>
<evidence type="ECO:0000313" key="2">
    <source>
        <dbReference type="EMBL" id="MCR9013758.1"/>
    </source>
</evidence>
<name>A0A9X2SYX5_9BACT</name>
<dbReference type="RefSeq" id="WP_258421652.1">
    <property type="nucleotide sequence ID" value="NZ_JANSUY010000001.1"/>
</dbReference>
<feature type="transmembrane region" description="Helical" evidence="1">
    <location>
        <begin position="198"/>
        <end position="215"/>
    </location>
</feature>
<proteinExistence type="predicted"/>
<feature type="transmembrane region" description="Helical" evidence="1">
    <location>
        <begin position="162"/>
        <end position="186"/>
    </location>
</feature>
<keyword evidence="3" id="KW-1185">Reference proteome</keyword>
<dbReference type="Proteomes" id="UP001142175">
    <property type="component" value="Unassembled WGS sequence"/>
</dbReference>
<accession>A0A9X2SYX5</accession>
<sequence>MKKGNVKSNIKMTTINSNIEVLKQNLLTIKAKGKSYGITITTIGNLLYILNEGTGFYVLLVPNKKLTPHLSMKILQINGWKEKFPLTNYHKNFYDQSIEMIAIEIENILNNLLLVPTSRIWRFELSSGMMALKVNEVLLDAYSRREINKAKAKSPIRRLSKLLFYPFSTNLRMSIVVTIVFGAGILYKESSINASIDYQSIILISGIGLLSYFIFQLNYPEKN</sequence>
<dbReference type="AlphaFoldDB" id="A0A9X2SYX5"/>